<evidence type="ECO:0000313" key="2">
    <source>
        <dbReference type="EMBL" id="TFK27269.1"/>
    </source>
</evidence>
<feature type="compositionally biased region" description="Low complexity" evidence="1">
    <location>
        <begin position="104"/>
        <end position="122"/>
    </location>
</feature>
<dbReference type="OrthoDB" id="3268861at2759"/>
<accession>A0A5C3L2M3</accession>
<dbReference type="EMBL" id="ML210166">
    <property type="protein sequence ID" value="TFK27269.1"/>
    <property type="molecule type" value="Genomic_DNA"/>
</dbReference>
<feature type="compositionally biased region" description="Polar residues" evidence="1">
    <location>
        <begin position="46"/>
        <end position="59"/>
    </location>
</feature>
<evidence type="ECO:0000256" key="1">
    <source>
        <dbReference type="SAM" id="MobiDB-lite"/>
    </source>
</evidence>
<sequence>MPSEQQNFDKVHDPHFHNNGHWVHKEALRVAIGSILTPKRPPFPQGSRSTSGSASPYSLPTSSPHTPGTGTPTHPPFGPSEYLHPHHAFLQNHHHHHTPSRLAHSSSHSPPGGSSDNSSNSSPTLTKPLAGSGIPEPLQLSPPQNENAAPTGAKVKPGARTASGDVTQCRPTVTPLGNGKANSSPADFPVLLHNVEKLVVSASGSSTPRAKFIEKLQSKSAWDALIHGSFS</sequence>
<organism evidence="2 3">
    <name type="scientific">Coprinopsis marcescibilis</name>
    <name type="common">Agaric fungus</name>
    <name type="synonym">Psathyrella marcescibilis</name>
    <dbReference type="NCBI Taxonomy" id="230819"/>
    <lineage>
        <taxon>Eukaryota</taxon>
        <taxon>Fungi</taxon>
        <taxon>Dikarya</taxon>
        <taxon>Basidiomycota</taxon>
        <taxon>Agaricomycotina</taxon>
        <taxon>Agaricomycetes</taxon>
        <taxon>Agaricomycetidae</taxon>
        <taxon>Agaricales</taxon>
        <taxon>Agaricineae</taxon>
        <taxon>Psathyrellaceae</taxon>
        <taxon>Coprinopsis</taxon>
    </lineage>
</organism>
<evidence type="ECO:0000313" key="3">
    <source>
        <dbReference type="Proteomes" id="UP000307440"/>
    </source>
</evidence>
<proteinExistence type="predicted"/>
<keyword evidence="3" id="KW-1185">Reference proteome</keyword>
<dbReference type="Proteomes" id="UP000307440">
    <property type="component" value="Unassembled WGS sequence"/>
</dbReference>
<protein>
    <submittedName>
        <fullName evidence="2">Uncharacterized protein</fullName>
    </submittedName>
</protein>
<feature type="compositionally biased region" description="Low complexity" evidence="1">
    <location>
        <begin position="60"/>
        <end position="72"/>
    </location>
</feature>
<reference evidence="2 3" key="1">
    <citation type="journal article" date="2019" name="Nat. Ecol. Evol.">
        <title>Megaphylogeny resolves global patterns of mushroom evolution.</title>
        <authorList>
            <person name="Varga T."/>
            <person name="Krizsan K."/>
            <person name="Foldi C."/>
            <person name="Dima B."/>
            <person name="Sanchez-Garcia M."/>
            <person name="Sanchez-Ramirez S."/>
            <person name="Szollosi G.J."/>
            <person name="Szarkandi J.G."/>
            <person name="Papp V."/>
            <person name="Albert L."/>
            <person name="Andreopoulos W."/>
            <person name="Angelini C."/>
            <person name="Antonin V."/>
            <person name="Barry K.W."/>
            <person name="Bougher N.L."/>
            <person name="Buchanan P."/>
            <person name="Buyck B."/>
            <person name="Bense V."/>
            <person name="Catcheside P."/>
            <person name="Chovatia M."/>
            <person name="Cooper J."/>
            <person name="Damon W."/>
            <person name="Desjardin D."/>
            <person name="Finy P."/>
            <person name="Geml J."/>
            <person name="Haridas S."/>
            <person name="Hughes K."/>
            <person name="Justo A."/>
            <person name="Karasinski D."/>
            <person name="Kautmanova I."/>
            <person name="Kiss B."/>
            <person name="Kocsube S."/>
            <person name="Kotiranta H."/>
            <person name="LaButti K.M."/>
            <person name="Lechner B.E."/>
            <person name="Liimatainen K."/>
            <person name="Lipzen A."/>
            <person name="Lukacs Z."/>
            <person name="Mihaltcheva S."/>
            <person name="Morgado L.N."/>
            <person name="Niskanen T."/>
            <person name="Noordeloos M.E."/>
            <person name="Ohm R.A."/>
            <person name="Ortiz-Santana B."/>
            <person name="Ovrebo C."/>
            <person name="Racz N."/>
            <person name="Riley R."/>
            <person name="Savchenko A."/>
            <person name="Shiryaev A."/>
            <person name="Soop K."/>
            <person name="Spirin V."/>
            <person name="Szebenyi C."/>
            <person name="Tomsovsky M."/>
            <person name="Tulloss R.E."/>
            <person name="Uehling J."/>
            <person name="Grigoriev I.V."/>
            <person name="Vagvolgyi C."/>
            <person name="Papp T."/>
            <person name="Martin F.M."/>
            <person name="Miettinen O."/>
            <person name="Hibbett D.S."/>
            <person name="Nagy L.G."/>
        </authorList>
    </citation>
    <scope>NUCLEOTIDE SEQUENCE [LARGE SCALE GENOMIC DNA]</scope>
    <source>
        <strain evidence="2 3">CBS 121175</strain>
    </source>
</reference>
<name>A0A5C3L2M3_COPMA</name>
<gene>
    <name evidence="2" type="ORF">FA15DRAFT_666568</name>
</gene>
<feature type="region of interest" description="Disordered" evidence="1">
    <location>
        <begin position="36"/>
        <end position="183"/>
    </location>
</feature>
<dbReference type="AlphaFoldDB" id="A0A5C3L2M3"/>